<name>A0A2M9CVQ7_9BACT</name>
<dbReference type="InterPro" id="IPR036265">
    <property type="entry name" value="HIT-like_sf"/>
</dbReference>
<dbReference type="Gene3D" id="3.30.428.10">
    <property type="entry name" value="HIT-like"/>
    <property type="match status" value="1"/>
</dbReference>
<dbReference type="SUPFAM" id="SSF54197">
    <property type="entry name" value="HIT-like"/>
    <property type="match status" value="1"/>
</dbReference>
<reference evidence="5 6" key="1">
    <citation type="submission" date="2017-11" db="EMBL/GenBank/DDBJ databases">
        <title>Genomic Encyclopedia of Archaeal and Bacterial Type Strains, Phase II (KMG-II): From Individual Species to Whole Genera.</title>
        <authorList>
            <person name="Goeker M."/>
        </authorList>
    </citation>
    <scope>NUCLEOTIDE SEQUENCE [LARGE SCALE GENOMIC DNA]</scope>
    <source>
        <strain evidence="5 6">DSM 27268</strain>
    </source>
</reference>
<dbReference type="EMBL" id="PGFG01000001">
    <property type="protein sequence ID" value="PJJ75984.1"/>
    <property type="molecule type" value="Genomic_DNA"/>
</dbReference>
<accession>A0A2M9CVQ7</accession>
<comment type="caution">
    <text evidence="5">The sequence shown here is derived from an EMBL/GenBank/DDBJ whole genome shotgun (WGS) entry which is preliminary data.</text>
</comment>
<dbReference type="Pfam" id="PF01230">
    <property type="entry name" value="HIT"/>
    <property type="match status" value="1"/>
</dbReference>
<dbReference type="PANTHER" id="PTHR46243">
    <property type="entry name" value="BIS(5'-ADENOSYL)-TRIPHOSPHATASE"/>
    <property type="match status" value="1"/>
</dbReference>
<dbReference type="PROSITE" id="PS00892">
    <property type="entry name" value="HIT_1"/>
    <property type="match status" value="1"/>
</dbReference>
<evidence type="ECO:0000256" key="2">
    <source>
        <dbReference type="PIRSR" id="PIRSR601310-3"/>
    </source>
</evidence>
<dbReference type="InterPro" id="IPR019808">
    <property type="entry name" value="Histidine_triad_CS"/>
</dbReference>
<dbReference type="PANTHER" id="PTHR46243:SF1">
    <property type="entry name" value="BIS(5'-ADENOSYL)-TRIPHOSPHATASE"/>
    <property type="match status" value="1"/>
</dbReference>
<dbReference type="InterPro" id="IPR001310">
    <property type="entry name" value="Histidine_triad_HIT"/>
</dbReference>
<evidence type="ECO:0000313" key="5">
    <source>
        <dbReference type="EMBL" id="PJJ75984.1"/>
    </source>
</evidence>
<feature type="active site" description="Tele-AMP-histidine intermediate" evidence="1">
    <location>
        <position position="94"/>
    </location>
</feature>
<dbReference type="AlphaFoldDB" id="A0A2M9CVQ7"/>
<dbReference type="InterPro" id="IPR051884">
    <property type="entry name" value="Bis(5'-adenosyl)-TPase_reg"/>
</dbReference>
<feature type="short sequence motif" description="Histidine triad motif" evidence="2 3">
    <location>
        <begin position="92"/>
        <end position="96"/>
    </location>
</feature>
<evidence type="ECO:0000256" key="3">
    <source>
        <dbReference type="PROSITE-ProRule" id="PRU00464"/>
    </source>
</evidence>
<feature type="domain" description="HIT" evidence="4">
    <location>
        <begin position="1"/>
        <end position="107"/>
    </location>
</feature>
<dbReference type="PRINTS" id="PR00332">
    <property type="entry name" value="HISTRIAD"/>
</dbReference>
<dbReference type="PROSITE" id="PS51084">
    <property type="entry name" value="HIT_2"/>
    <property type="match status" value="1"/>
</dbReference>
<sequence length="159" mass="18450">MNCPFCLKTEADFFMETSRFAAIYNLAPIVPGHSLIIPKQHIESLFDLPDEAFDEMMQFSRQIMKFLCDYFHTDAFDWAIQEKPPAGQSVAHLHLHLIPRYENDLPLPGDWYVQMVASEKQQIDIHTRARLSEEALKQMTERLKQAAAAYFTQNQTNIT</sequence>
<gene>
    <name evidence="5" type="ORF">BXY57_1578</name>
</gene>
<keyword evidence="5" id="KW-0378">Hydrolase</keyword>
<keyword evidence="6" id="KW-1185">Reference proteome</keyword>
<dbReference type="GO" id="GO:0016787">
    <property type="term" value="F:hydrolase activity"/>
    <property type="evidence" value="ECO:0007669"/>
    <property type="project" value="UniProtKB-KW"/>
</dbReference>
<dbReference type="InterPro" id="IPR011146">
    <property type="entry name" value="HIT-like"/>
</dbReference>
<proteinExistence type="predicted"/>
<evidence type="ECO:0000259" key="4">
    <source>
        <dbReference type="PROSITE" id="PS51084"/>
    </source>
</evidence>
<protein>
    <submittedName>
        <fullName evidence="5">Diadenosine tetraphosphate (Ap4A) HIT family hydrolase</fullName>
    </submittedName>
</protein>
<organism evidence="5 6">
    <name type="scientific">Thermoflavifilum aggregans</name>
    <dbReference type="NCBI Taxonomy" id="454188"/>
    <lineage>
        <taxon>Bacteria</taxon>
        <taxon>Pseudomonadati</taxon>
        <taxon>Bacteroidota</taxon>
        <taxon>Chitinophagia</taxon>
        <taxon>Chitinophagales</taxon>
        <taxon>Chitinophagaceae</taxon>
        <taxon>Thermoflavifilum</taxon>
    </lineage>
</organism>
<evidence type="ECO:0000256" key="1">
    <source>
        <dbReference type="PIRSR" id="PIRSR601310-1"/>
    </source>
</evidence>
<evidence type="ECO:0000313" key="6">
    <source>
        <dbReference type="Proteomes" id="UP000230000"/>
    </source>
</evidence>
<dbReference type="Proteomes" id="UP000230000">
    <property type="component" value="Unassembled WGS sequence"/>
</dbReference>
<dbReference type="RefSeq" id="WP_100314522.1">
    <property type="nucleotide sequence ID" value="NZ_PGFG01000001.1"/>
</dbReference>